<dbReference type="RefSeq" id="WP_118444255.1">
    <property type="nucleotide sequence ID" value="NZ_OZ186757.1"/>
</dbReference>
<dbReference type="AlphaFoldDB" id="A0A415SD91"/>
<accession>A0A415SD91</accession>
<comment type="caution">
    <text evidence="1">The sequence shown here is derived from an EMBL/GenBank/DDBJ whole genome shotgun (WGS) entry which is preliminary data.</text>
</comment>
<name>A0A415SD91_MEDGN</name>
<evidence type="ECO:0000313" key="1">
    <source>
        <dbReference type="EMBL" id="RHM80513.1"/>
    </source>
</evidence>
<protein>
    <submittedName>
        <fullName evidence="1">Polyprenyl synthetase solanesyl diphosphate synthase</fullName>
    </submittedName>
</protein>
<organism evidence="1 2">
    <name type="scientific">Mediterraneibacter gnavus</name>
    <name type="common">Ruminococcus gnavus</name>
    <dbReference type="NCBI Taxonomy" id="33038"/>
    <lineage>
        <taxon>Bacteria</taxon>
        <taxon>Bacillati</taxon>
        <taxon>Bacillota</taxon>
        <taxon>Clostridia</taxon>
        <taxon>Lachnospirales</taxon>
        <taxon>Lachnospiraceae</taxon>
        <taxon>Mediterraneibacter</taxon>
    </lineage>
</organism>
<sequence>MSAKEACTYLGLGRNRGVEFAKSIGAEVAIGRRRLYDKVVIDRYLDRKIQEVK</sequence>
<proteinExistence type="predicted"/>
<gene>
    <name evidence="1" type="ORF">DWZ50_02765</name>
</gene>
<reference evidence="1 2" key="1">
    <citation type="submission" date="2018-08" db="EMBL/GenBank/DDBJ databases">
        <title>A genome reference for cultivated species of the human gut microbiota.</title>
        <authorList>
            <person name="Zou Y."/>
            <person name="Xue W."/>
            <person name="Luo G."/>
        </authorList>
    </citation>
    <scope>NUCLEOTIDE SEQUENCE [LARGE SCALE GENOMIC DNA]</scope>
    <source>
        <strain evidence="1 2">AF33-12</strain>
    </source>
</reference>
<dbReference type="Proteomes" id="UP000285610">
    <property type="component" value="Unassembled WGS sequence"/>
</dbReference>
<evidence type="ECO:0000313" key="2">
    <source>
        <dbReference type="Proteomes" id="UP000285610"/>
    </source>
</evidence>
<dbReference type="EMBL" id="QRQE01000005">
    <property type="protein sequence ID" value="RHM80513.1"/>
    <property type="molecule type" value="Genomic_DNA"/>
</dbReference>